<keyword evidence="8" id="KW-0732">Signal</keyword>
<proteinExistence type="inferred from homology"/>
<keyword evidence="5 7" id="KW-0472">Membrane</keyword>
<keyword evidence="3 7" id="KW-0812">Transmembrane</keyword>
<feature type="transmembrane region" description="Helical" evidence="7">
    <location>
        <begin position="273"/>
        <end position="292"/>
    </location>
</feature>
<dbReference type="GO" id="GO:0015165">
    <property type="term" value="F:pyrimidine nucleotide-sugar transmembrane transporter activity"/>
    <property type="evidence" value="ECO:0007669"/>
    <property type="project" value="InterPro"/>
</dbReference>
<evidence type="ECO:0000256" key="7">
    <source>
        <dbReference type="SAM" id="Phobius"/>
    </source>
</evidence>
<feature type="chain" id="PRO_5044096596" description="EamA domain-containing protein" evidence="8">
    <location>
        <begin position="26"/>
        <end position="509"/>
    </location>
</feature>
<evidence type="ECO:0000256" key="6">
    <source>
        <dbReference type="SAM" id="MobiDB-lite"/>
    </source>
</evidence>
<keyword evidence="4 7" id="KW-1133">Transmembrane helix</keyword>
<gene>
    <name evidence="10" type="ORF">A3770_11p62550</name>
    <name evidence="9" type="ORF">CPRI1469_LOCUS806</name>
</gene>
<keyword evidence="11" id="KW-1185">Reference proteome</keyword>
<protein>
    <recommendedName>
        <fullName evidence="12">EamA domain-containing protein</fullName>
    </recommendedName>
</protein>
<dbReference type="InterPro" id="IPR007271">
    <property type="entry name" value="Nuc_sug_transpt"/>
</dbReference>
<feature type="region of interest" description="Disordered" evidence="6">
    <location>
        <begin position="423"/>
        <end position="445"/>
    </location>
</feature>
<evidence type="ECO:0000256" key="5">
    <source>
        <dbReference type="ARBA" id="ARBA00023136"/>
    </source>
</evidence>
<dbReference type="PANTHER" id="PTHR13146:SF0">
    <property type="entry name" value="SOLUTE CARRIER FAMILY 35 MEMBER F6"/>
    <property type="match status" value="1"/>
</dbReference>
<feature type="transmembrane region" description="Helical" evidence="7">
    <location>
        <begin position="99"/>
        <end position="124"/>
    </location>
</feature>
<feature type="signal peptide" evidence="8">
    <location>
        <begin position="1"/>
        <end position="25"/>
    </location>
</feature>
<name>A0A5B8MTR9_9CHLO</name>
<feature type="transmembrane region" description="Helical" evidence="7">
    <location>
        <begin position="193"/>
        <end position="212"/>
    </location>
</feature>
<organism evidence="10 11">
    <name type="scientific">Chloropicon primus</name>
    <dbReference type="NCBI Taxonomy" id="1764295"/>
    <lineage>
        <taxon>Eukaryota</taxon>
        <taxon>Viridiplantae</taxon>
        <taxon>Chlorophyta</taxon>
        <taxon>Chloropicophyceae</taxon>
        <taxon>Chloropicales</taxon>
        <taxon>Chloropicaceae</taxon>
        <taxon>Chloropicon</taxon>
    </lineage>
</organism>
<evidence type="ECO:0000313" key="10">
    <source>
        <dbReference type="EMBL" id="QDZ23737.1"/>
    </source>
</evidence>
<dbReference type="EMBL" id="CP031044">
    <property type="protein sequence ID" value="QDZ23737.1"/>
    <property type="molecule type" value="Genomic_DNA"/>
</dbReference>
<evidence type="ECO:0000256" key="1">
    <source>
        <dbReference type="ARBA" id="ARBA00004141"/>
    </source>
</evidence>
<evidence type="ECO:0000313" key="11">
    <source>
        <dbReference type="Proteomes" id="UP000316726"/>
    </source>
</evidence>
<reference evidence="9" key="2">
    <citation type="submission" date="2021-01" db="EMBL/GenBank/DDBJ databases">
        <authorList>
            <person name="Corre E."/>
            <person name="Pelletier E."/>
            <person name="Niang G."/>
            <person name="Scheremetjew M."/>
            <person name="Finn R."/>
            <person name="Kale V."/>
            <person name="Holt S."/>
            <person name="Cochrane G."/>
            <person name="Meng A."/>
            <person name="Brown T."/>
            <person name="Cohen L."/>
        </authorList>
    </citation>
    <scope>NUCLEOTIDE SEQUENCE</scope>
    <source>
        <strain evidence="9">CCMP1205</strain>
    </source>
</reference>
<dbReference type="AlphaFoldDB" id="A0A5B8MTR9"/>
<feature type="region of interest" description="Disordered" evidence="6">
    <location>
        <begin position="471"/>
        <end position="509"/>
    </location>
</feature>
<dbReference type="Proteomes" id="UP000316726">
    <property type="component" value="Chromosome 11"/>
</dbReference>
<dbReference type="EMBL" id="HBHL01001401">
    <property type="protein sequence ID" value="CAD9711966.1"/>
    <property type="molecule type" value="Transcribed_RNA"/>
</dbReference>
<evidence type="ECO:0000256" key="2">
    <source>
        <dbReference type="ARBA" id="ARBA00006447"/>
    </source>
</evidence>
<evidence type="ECO:0000256" key="3">
    <source>
        <dbReference type="ARBA" id="ARBA00022692"/>
    </source>
</evidence>
<feature type="transmembrane region" description="Helical" evidence="7">
    <location>
        <begin position="304"/>
        <end position="323"/>
    </location>
</feature>
<evidence type="ECO:0000256" key="4">
    <source>
        <dbReference type="ARBA" id="ARBA00022989"/>
    </source>
</evidence>
<sequence>MELNRESFITLILIVLMLLTGTVNTIATKYQDIQCVKYNEKNECVQKFEHFAVQSAEMFMGEMLCLIPAFISVVYNLCRGSRGDKNGEGSSWNRRFKALFSFAVPAMCDVSGTTLLNVGIFFTYPSVYQMLRGTVVFFAGMFTYSLLGKKLTKAQWWSLVLIVLGAGIVGSVSVLHFGKHQNNSSNDDASNPMLGNLLVVSAQIAAAFQFIVEEKYLGKYGVQPHVAVGLEGIWGFLACMILLPVMAQVKDSNGRPFDSLPIAIEQIKASRPLLIATLGSIFSIAFFNFFGITLTKRLSGASRATIDACRTLFVWMYSLHVGWEEKGAMKISFQVLGFLVLISGTSMFNGIIKGPGDKKKKRELTLPQISEEIREPLLPSALGKTAQVNSSKDQGGRGMRKIFTNTMARSFRLGRSLISPAASRAGSVANTPVQTPRGPYARGTDAMVFGSASRGSYQEPLPSSYESKVVLDNMGHGHGHTDSISEETSFQAQESRGIGSDDEMEEPFE</sequence>
<evidence type="ECO:0000256" key="8">
    <source>
        <dbReference type="SAM" id="SignalP"/>
    </source>
</evidence>
<reference evidence="10 11" key="1">
    <citation type="submission" date="2018-07" db="EMBL/GenBank/DDBJ databases">
        <title>The complete nuclear genome of the prasinophyte Chloropicon primus (CCMP1205).</title>
        <authorList>
            <person name="Pombert J.-F."/>
            <person name="Otis C."/>
            <person name="Turmel M."/>
            <person name="Lemieux C."/>
        </authorList>
    </citation>
    <scope>NUCLEOTIDE SEQUENCE [LARGE SCALE GENOMIC DNA]</scope>
    <source>
        <strain evidence="10 11">CCMP1205</strain>
    </source>
</reference>
<comment type="similarity">
    <text evidence="2">Belongs to the nucleotide-sugar transporter family. CMP-Sialate:CMP antiporter (TC 2.A.7.12) subfamily.</text>
</comment>
<feature type="compositionally biased region" description="Acidic residues" evidence="6">
    <location>
        <begin position="500"/>
        <end position="509"/>
    </location>
</feature>
<dbReference type="PANTHER" id="PTHR13146">
    <property type="match status" value="1"/>
</dbReference>
<dbReference type="OrthoDB" id="408493at2759"/>
<accession>A0A5B8MTR9</accession>
<feature type="transmembrane region" description="Helical" evidence="7">
    <location>
        <begin position="335"/>
        <end position="352"/>
    </location>
</feature>
<comment type="subcellular location">
    <subcellularLocation>
        <location evidence="1">Membrane</location>
        <topology evidence="1">Multi-pass membrane protein</topology>
    </subcellularLocation>
</comment>
<feature type="transmembrane region" description="Helical" evidence="7">
    <location>
        <begin position="58"/>
        <end position="78"/>
    </location>
</feature>
<feature type="transmembrane region" description="Helical" evidence="7">
    <location>
        <begin position="130"/>
        <end position="147"/>
    </location>
</feature>
<dbReference type="InterPro" id="IPR037185">
    <property type="entry name" value="EmrE-like"/>
</dbReference>
<evidence type="ECO:0000313" key="9">
    <source>
        <dbReference type="EMBL" id="CAD9711966.1"/>
    </source>
</evidence>
<feature type="transmembrane region" description="Helical" evidence="7">
    <location>
        <begin position="224"/>
        <end position="247"/>
    </location>
</feature>
<feature type="transmembrane region" description="Helical" evidence="7">
    <location>
        <begin position="159"/>
        <end position="178"/>
    </location>
</feature>
<dbReference type="SUPFAM" id="SSF103481">
    <property type="entry name" value="Multidrug resistance efflux transporter EmrE"/>
    <property type="match status" value="1"/>
</dbReference>
<evidence type="ECO:0008006" key="12">
    <source>
        <dbReference type="Google" id="ProtNLM"/>
    </source>
</evidence>
<dbReference type="Pfam" id="PF04142">
    <property type="entry name" value="Nuc_sug_transp"/>
    <property type="match status" value="1"/>
</dbReference>
<dbReference type="GO" id="GO:0000139">
    <property type="term" value="C:Golgi membrane"/>
    <property type="evidence" value="ECO:0007669"/>
    <property type="project" value="InterPro"/>
</dbReference>